<dbReference type="Proteomes" id="UP000886842">
    <property type="component" value="Unassembled WGS sequence"/>
</dbReference>
<dbReference type="PANTHER" id="PTHR11557">
    <property type="entry name" value="PORPHOBILINOGEN DEAMINASE"/>
    <property type="match status" value="1"/>
</dbReference>
<dbReference type="GO" id="GO:0006783">
    <property type="term" value="P:heme biosynthetic process"/>
    <property type="evidence" value="ECO:0007669"/>
    <property type="project" value="TreeGrafter"/>
</dbReference>
<evidence type="ECO:0000313" key="13">
    <source>
        <dbReference type="Proteomes" id="UP000886842"/>
    </source>
</evidence>
<dbReference type="AlphaFoldDB" id="A0A9D1KMR8"/>
<organism evidence="12 13">
    <name type="scientific">Candidatus Avipropionibacterium avicola</name>
    <dbReference type="NCBI Taxonomy" id="2840701"/>
    <lineage>
        <taxon>Bacteria</taxon>
        <taxon>Bacillati</taxon>
        <taxon>Actinomycetota</taxon>
        <taxon>Actinomycetes</taxon>
        <taxon>Propionibacteriales</taxon>
        <taxon>Propionibacteriaceae</taxon>
        <taxon>Propionibacteriaceae incertae sedis</taxon>
        <taxon>Candidatus Avipropionibacterium</taxon>
    </lineage>
</organism>
<protein>
    <recommendedName>
        <fullName evidence="4 8">Hydroxymethylbilane synthase</fullName>
        <ecNumber evidence="4 8">2.5.1.61</ecNumber>
    </recommendedName>
</protein>
<feature type="region of interest" description="Disordered" evidence="9">
    <location>
        <begin position="316"/>
        <end position="336"/>
    </location>
</feature>
<comment type="cofactor">
    <cofactor evidence="1">
        <name>dipyrromethane</name>
        <dbReference type="ChEBI" id="CHEBI:60342"/>
    </cofactor>
</comment>
<evidence type="ECO:0000256" key="2">
    <source>
        <dbReference type="ARBA" id="ARBA00002869"/>
    </source>
</evidence>
<name>A0A9D1KMR8_9ACTN</name>
<feature type="domain" description="Porphobilinogen deaminase C-terminal" evidence="11">
    <location>
        <begin position="229"/>
        <end position="311"/>
    </location>
</feature>
<evidence type="ECO:0000256" key="7">
    <source>
        <dbReference type="ARBA" id="ARBA00048169"/>
    </source>
</evidence>
<evidence type="ECO:0000256" key="1">
    <source>
        <dbReference type="ARBA" id="ARBA00001916"/>
    </source>
</evidence>
<comment type="similarity">
    <text evidence="3">Belongs to the HMBS family.</text>
</comment>
<dbReference type="Gene3D" id="3.40.190.10">
    <property type="entry name" value="Periplasmic binding protein-like II"/>
    <property type="match status" value="2"/>
</dbReference>
<evidence type="ECO:0000256" key="6">
    <source>
        <dbReference type="ARBA" id="ARBA00023244"/>
    </source>
</evidence>
<dbReference type="SUPFAM" id="SSF54782">
    <property type="entry name" value="Porphobilinogen deaminase (hydroxymethylbilane synthase), C-terminal domain"/>
    <property type="match status" value="1"/>
</dbReference>
<dbReference type="EMBL" id="DVLP01000303">
    <property type="protein sequence ID" value="HIT75945.1"/>
    <property type="molecule type" value="Genomic_DNA"/>
</dbReference>
<dbReference type="SUPFAM" id="SSF53850">
    <property type="entry name" value="Periplasmic binding protein-like II"/>
    <property type="match status" value="1"/>
</dbReference>
<dbReference type="PROSITE" id="PS00533">
    <property type="entry name" value="PORPHOBILINOGEN_DEAM"/>
    <property type="match status" value="1"/>
</dbReference>
<proteinExistence type="inferred from homology"/>
<feature type="domain" description="Porphobilinogen deaminase N-terminal" evidence="10">
    <location>
        <begin position="3"/>
        <end position="216"/>
    </location>
</feature>
<evidence type="ECO:0000259" key="10">
    <source>
        <dbReference type="Pfam" id="PF01379"/>
    </source>
</evidence>
<dbReference type="Gene3D" id="3.30.160.40">
    <property type="entry name" value="Porphobilinogen deaminase, C-terminal domain"/>
    <property type="match status" value="1"/>
</dbReference>
<dbReference type="InterPro" id="IPR022419">
    <property type="entry name" value="Porphobilin_deaminase_cofac_BS"/>
</dbReference>
<dbReference type="PRINTS" id="PR00151">
    <property type="entry name" value="PORPHBDMNASE"/>
</dbReference>
<keyword evidence="5 12" id="KW-0808">Transferase</keyword>
<comment type="catalytic activity">
    <reaction evidence="7">
        <text>4 porphobilinogen + H2O = hydroxymethylbilane + 4 NH4(+)</text>
        <dbReference type="Rhea" id="RHEA:13185"/>
        <dbReference type="ChEBI" id="CHEBI:15377"/>
        <dbReference type="ChEBI" id="CHEBI:28938"/>
        <dbReference type="ChEBI" id="CHEBI:57845"/>
        <dbReference type="ChEBI" id="CHEBI:58126"/>
        <dbReference type="EC" id="2.5.1.61"/>
    </reaction>
</comment>
<reference evidence="12" key="1">
    <citation type="submission" date="2020-10" db="EMBL/GenBank/DDBJ databases">
        <authorList>
            <person name="Gilroy R."/>
        </authorList>
    </citation>
    <scope>NUCLEOTIDE SEQUENCE</scope>
    <source>
        <strain evidence="12">ChiGjej1B1-24693</strain>
    </source>
</reference>
<evidence type="ECO:0000256" key="5">
    <source>
        <dbReference type="ARBA" id="ARBA00022679"/>
    </source>
</evidence>
<dbReference type="InterPro" id="IPR022418">
    <property type="entry name" value="Porphobilinogen_deaminase_C"/>
</dbReference>
<dbReference type="GO" id="GO:0005737">
    <property type="term" value="C:cytoplasm"/>
    <property type="evidence" value="ECO:0007669"/>
    <property type="project" value="UniProtKB-UniRule"/>
</dbReference>
<dbReference type="NCBIfam" id="TIGR00212">
    <property type="entry name" value="hemC"/>
    <property type="match status" value="1"/>
</dbReference>
<sequence length="336" mass="34919">MVVRIGARPSPLSMAQTGHVAAMLADRGIDSELVPVTTDGDTDRRHLTEIGGTGVFAQALRARLAAGDVDLAVHSAKDLPTAPAPGLVVAAHPVREDSADVLVGRRLADLADGVRIGTGSPRRQSQLQAWAGEQGIGVEVVPIRGNVGTRLDLVRRGEVDAVVLAAAGLRRLGLFAESTATVEGLVAETLADEVMLPAPAQGALALEVVEGNDEILKLVREIDDPVTSACVAAERALLARLEAGCMAPVGAVARPVDPCGNGPDLTMAAVIGRTVGDRSDHTGRIQVLRVTGQGPIADAADLGIRLADELLDRLDGQSVRDPGGREHGTQDWQQQN</sequence>
<evidence type="ECO:0000256" key="4">
    <source>
        <dbReference type="ARBA" id="ARBA00012655"/>
    </source>
</evidence>
<accession>A0A9D1KMR8</accession>
<reference evidence="12" key="2">
    <citation type="journal article" date="2021" name="PeerJ">
        <title>Extensive microbial diversity within the chicken gut microbiome revealed by metagenomics and culture.</title>
        <authorList>
            <person name="Gilroy R."/>
            <person name="Ravi A."/>
            <person name="Getino M."/>
            <person name="Pursley I."/>
            <person name="Horton D.L."/>
            <person name="Alikhan N.F."/>
            <person name="Baker D."/>
            <person name="Gharbi K."/>
            <person name="Hall N."/>
            <person name="Watson M."/>
            <person name="Adriaenssens E.M."/>
            <person name="Foster-Nyarko E."/>
            <person name="Jarju S."/>
            <person name="Secka A."/>
            <person name="Antonio M."/>
            <person name="Oren A."/>
            <person name="Chaudhuri R.R."/>
            <person name="La Ragione R."/>
            <person name="Hildebrand F."/>
            <person name="Pallen M.J."/>
        </authorList>
    </citation>
    <scope>NUCLEOTIDE SEQUENCE</scope>
    <source>
        <strain evidence="12">ChiGjej1B1-24693</strain>
    </source>
</reference>
<dbReference type="Pfam" id="PF03900">
    <property type="entry name" value="Porphobil_deamC"/>
    <property type="match status" value="1"/>
</dbReference>
<gene>
    <name evidence="12" type="primary">hemC</name>
    <name evidence="12" type="ORF">IAA98_10190</name>
</gene>
<dbReference type="PIRSF" id="PIRSF001438">
    <property type="entry name" value="4pyrrol_synth_OHMeBilane_synth"/>
    <property type="match status" value="1"/>
</dbReference>
<dbReference type="PANTHER" id="PTHR11557:SF0">
    <property type="entry name" value="PORPHOBILINOGEN DEAMINASE"/>
    <property type="match status" value="1"/>
</dbReference>
<evidence type="ECO:0000256" key="3">
    <source>
        <dbReference type="ARBA" id="ARBA00005638"/>
    </source>
</evidence>
<dbReference type="Pfam" id="PF01379">
    <property type="entry name" value="Porphobil_deam"/>
    <property type="match status" value="1"/>
</dbReference>
<dbReference type="EC" id="2.5.1.61" evidence="4 8"/>
<evidence type="ECO:0000256" key="9">
    <source>
        <dbReference type="SAM" id="MobiDB-lite"/>
    </source>
</evidence>
<dbReference type="InterPro" id="IPR036803">
    <property type="entry name" value="Porphobilinogen_deaminase_C_sf"/>
</dbReference>
<dbReference type="GO" id="GO:0004418">
    <property type="term" value="F:hydroxymethylbilane synthase activity"/>
    <property type="evidence" value="ECO:0007669"/>
    <property type="project" value="UniProtKB-UniRule"/>
</dbReference>
<evidence type="ECO:0000313" key="12">
    <source>
        <dbReference type="EMBL" id="HIT75945.1"/>
    </source>
</evidence>
<evidence type="ECO:0000256" key="8">
    <source>
        <dbReference type="NCBIfam" id="TIGR00212"/>
    </source>
</evidence>
<keyword evidence="6" id="KW-0627">Porphyrin biosynthesis</keyword>
<evidence type="ECO:0000259" key="11">
    <source>
        <dbReference type="Pfam" id="PF03900"/>
    </source>
</evidence>
<comment type="caution">
    <text evidence="12">The sequence shown here is derived from an EMBL/GenBank/DDBJ whole genome shotgun (WGS) entry which is preliminary data.</text>
</comment>
<comment type="function">
    <text evidence="2">Tetrapolymerization of the monopyrrole PBG into the hydroxymethylbilane pre-uroporphyrinogen in several discrete steps.</text>
</comment>
<dbReference type="InterPro" id="IPR022417">
    <property type="entry name" value="Porphobilin_deaminase_N"/>
</dbReference>
<dbReference type="InterPro" id="IPR000860">
    <property type="entry name" value="HemC"/>
</dbReference>